<dbReference type="PANTHER" id="PTHR23033:SF47">
    <property type="entry name" value="APPLE DOMAIN-CONTAINING PROTEIN-RELATED"/>
    <property type="match status" value="1"/>
</dbReference>
<dbReference type="Gene3D" id="3.90.550.50">
    <property type="match status" value="1"/>
</dbReference>
<evidence type="ECO:0000256" key="9">
    <source>
        <dbReference type="ARBA" id="ARBA00022968"/>
    </source>
</evidence>
<dbReference type="AlphaFoldDB" id="A0A4Z1KQG5"/>
<keyword evidence="5" id="KW-0328">Glycosyltransferase</keyword>
<evidence type="ECO:0000256" key="10">
    <source>
        <dbReference type="ARBA" id="ARBA00022989"/>
    </source>
</evidence>
<dbReference type="EMBL" id="PQXO01000276">
    <property type="protein sequence ID" value="TGO86782.1"/>
    <property type="molecule type" value="Genomic_DNA"/>
</dbReference>
<gene>
    <name evidence="13" type="ORF">BPOR_0277g00100</name>
</gene>
<keyword evidence="8" id="KW-0547">Nucleotide-binding</keyword>
<evidence type="ECO:0000313" key="14">
    <source>
        <dbReference type="Proteomes" id="UP000297280"/>
    </source>
</evidence>
<dbReference type="PANTHER" id="PTHR23033">
    <property type="entry name" value="BETA1,3-GALACTOSYLTRANSFERASE"/>
    <property type="match status" value="1"/>
</dbReference>
<organism evidence="13 14">
    <name type="scientific">Botrytis porri</name>
    <dbReference type="NCBI Taxonomy" id="87229"/>
    <lineage>
        <taxon>Eukaryota</taxon>
        <taxon>Fungi</taxon>
        <taxon>Dikarya</taxon>
        <taxon>Ascomycota</taxon>
        <taxon>Pezizomycotina</taxon>
        <taxon>Leotiomycetes</taxon>
        <taxon>Helotiales</taxon>
        <taxon>Sclerotiniaceae</taxon>
        <taxon>Botrytis</taxon>
    </lineage>
</organism>
<keyword evidence="14" id="KW-1185">Reference proteome</keyword>
<dbReference type="GO" id="GO:0000166">
    <property type="term" value="F:nucleotide binding"/>
    <property type="evidence" value="ECO:0007669"/>
    <property type="project" value="UniProtKB-KW"/>
</dbReference>
<dbReference type="InterPro" id="IPR026050">
    <property type="entry name" value="C1GALT1/C1GALT1_chp1"/>
</dbReference>
<evidence type="ECO:0000256" key="11">
    <source>
        <dbReference type="ARBA" id="ARBA00023136"/>
    </source>
</evidence>
<reference evidence="13 14" key="1">
    <citation type="submission" date="2017-12" db="EMBL/GenBank/DDBJ databases">
        <title>Comparative genomics of Botrytis spp.</title>
        <authorList>
            <person name="Valero-Jimenez C.A."/>
            <person name="Tapia P."/>
            <person name="Veloso J."/>
            <person name="Silva-Moreno E."/>
            <person name="Staats M."/>
            <person name="Valdes J.H."/>
            <person name="Van Kan J.A.L."/>
        </authorList>
    </citation>
    <scope>NUCLEOTIDE SEQUENCE [LARGE SCALE GENOMIC DNA]</scope>
    <source>
        <strain evidence="13 14">MUCL3349</strain>
    </source>
</reference>
<evidence type="ECO:0000256" key="4">
    <source>
        <dbReference type="ARBA" id="ARBA00012557"/>
    </source>
</evidence>
<protein>
    <recommendedName>
        <fullName evidence="4">N-acetylgalactosaminide beta-1,3-galactosyltransferase</fullName>
        <ecNumber evidence="4">2.4.1.122</ecNumber>
    </recommendedName>
</protein>
<dbReference type="Proteomes" id="UP000297280">
    <property type="component" value="Unassembled WGS sequence"/>
</dbReference>
<comment type="subcellular location">
    <subcellularLocation>
        <location evidence="1">Membrane</location>
        <topology evidence="1">Single-pass type II membrane protein</topology>
    </subcellularLocation>
</comment>
<evidence type="ECO:0000256" key="8">
    <source>
        <dbReference type="ARBA" id="ARBA00022741"/>
    </source>
</evidence>
<dbReference type="GO" id="GO:0016020">
    <property type="term" value="C:membrane"/>
    <property type="evidence" value="ECO:0007669"/>
    <property type="project" value="UniProtKB-SubCell"/>
</dbReference>
<keyword evidence="6" id="KW-0808">Transferase</keyword>
<evidence type="ECO:0000256" key="1">
    <source>
        <dbReference type="ARBA" id="ARBA00004606"/>
    </source>
</evidence>
<dbReference type="OrthoDB" id="414175at2759"/>
<keyword evidence="11" id="KW-0472">Membrane</keyword>
<dbReference type="EC" id="2.4.1.122" evidence="4"/>
<keyword evidence="10" id="KW-1133">Transmembrane helix</keyword>
<evidence type="ECO:0000256" key="3">
    <source>
        <dbReference type="ARBA" id="ARBA00006462"/>
    </source>
</evidence>
<evidence type="ECO:0000256" key="7">
    <source>
        <dbReference type="ARBA" id="ARBA00022692"/>
    </source>
</evidence>
<feature type="domain" description="Fringe-like glycosyltransferase" evidence="12">
    <location>
        <begin position="178"/>
        <end position="247"/>
    </location>
</feature>
<keyword evidence="9" id="KW-0735">Signal-anchor</keyword>
<dbReference type="GO" id="GO:0016263">
    <property type="term" value="F:glycoprotein-N-acetylgalactosamine 3-beta-galactosyltransferase activity"/>
    <property type="evidence" value="ECO:0007669"/>
    <property type="project" value="UniProtKB-EC"/>
</dbReference>
<dbReference type="InterPro" id="IPR003378">
    <property type="entry name" value="Fringe-like_glycosylTrfase"/>
</dbReference>
<keyword evidence="7" id="KW-0812">Transmembrane</keyword>
<proteinExistence type="inferred from homology"/>
<comment type="pathway">
    <text evidence="2">Protein modification; protein glycosylation.</text>
</comment>
<evidence type="ECO:0000256" key="6">
    <source>
        <dbReference type="ARBA" id="ARBA00022679"/>
    </source>
</evidence>
<accession>A0A4Z1KQG5</accession>
<evidence type="ECO:0000256" key="2">
    <source>
        <dbReference type="ARBA" id="ARBA00004922"/>
    </source>
</evidence>
<evidence type="ECO:0000313" key="13">
    <source>
        <dbReference type="EMBL" id="TGO86782.1"/>
    </source>
</evidence>
<evidence type="ECO:0000259" key="12">
    <source>
        <dbReference type="Pfam" id="PF02434"/>
    </source>
</evidence>
<evidence type="ECO:0000256" key="5">
    <source>
        <dbReference type="ARBA" id="ARBA00022676"/>
    </source>
</evidence>
<dbReference type="Pfam" id="PF02434">
    <property type="entry name" value="Fringe"/>
    <property type="match status" value="1"/>
</dbReference>
<comment type="similarity">
    <text evidence="3">Belongs to the glycosyltransferase 31 family. Beta3-Gal-T subfamily.</text>
</comment>
<sequence length="460" mass="53463">MILRNPIRSRRYKFLKTTLCILLTFLLATRIPLPNFPKRRFDTWAWDRSCHEFSPFSPFSKTCTASRASIAPDVQIVIETGGSEPQSRLQYQLATMMSEVPRQNILIFSDLEEEVRSFHVHDALADISIRERKDYPEFAFYDELQRYQRLSKDTRELEGGWKLAKYKNMAIKRKIWKMLGETNSTLPRRKWYVFIDTDTFVEWDNLFVLLENSDPQKKLYMGSPVWADPKAPFAHGGSAYVLSYSALESLNLHDMERDREAMYSQFGVNTTALCCGDEALAKALKKIGITLKGYWPMFNGEAPSTVGFGSEIWCEPVLSLHHLAGTDMEDLWLWIENWKARTRSMQPFLFKDLFEYIAPQLIPQMNNWENIDEGWKIYHNKGTPVSFSQCKAACVADKLCFQFVSHNSTCALSHTIRIGGKRLPKNEDDYEYISGWSLERIREWTSKTKCTSARWLHSNP</sequence>
<comment type="caution">
    <text evidence="13">The sequence shown here is derived from an EMBL/GenBank/DDBJ whole genome shotgun (WGS) entry which is preliminary data.</text>
</comment>
<name>A0A4Z1KQG5_9HELO</name>